<reference evidence="6 7" key="1">
    <citation type="submission" date="2021-03" db="EMBL/GenBank/DDBJ databases">
        <authorList>
            <person name="Grouzdev D.S."/>
        </authorList>
    </citation>
    <scope>NUCLEOTIDE SEQUENCE [LARGE SCALE GENOMIC DNA]</scope>
    <source>
        <strain evidence="6 7">M50-1</strain>
    </source>
</reference>
<evidence type="ECO:0000259" key="5">
    <source>
        <dbReference type="Pfam" id="PF09210"/>
    </source>
</evidence>
<dbReference type="RefSeq" id="WP_135478461.1">
    <property type="nucleotide sequence ID" value="NZ_SIJK02000019.1"/>
</dbReference>
<evidence type="ECO:0000313" key="6">
    <source>
        <dbReference type="EMBL" id="MBP1466473.1"/>
    </source>
</evidence>
<feature type="domain" description="1,4-alpha-glucan branching enzyme C-terminal" evidence="5">
    <location>
        <begin position="382"/>
        <end position="484"/>
    </location>
</feature>
<evidence type="ECO:0000256" key="1">
    <source>
        <dbReference type="ARBA" id="ARBA00006821"/>
    </source>
</evidence>
<dbReference type="InterPro" id="IPR028995">
    <property type="entry name" value="Glyco_hydro_57/38_cen_sf"/>
</dbReference>
<proteinExistence type="inferred from homology"/>
<name>A0ABS4DAK8_9CHLR</name>
<keyword evidence="2 3" id="KW-0119">Carbohydrate metabolism</keyword>
<dbReference type="InterPro" id="IPR027291">
    <property type="entry name" value="Glyco_hydro_38_N_sf"/>
</dbReference>
<sequence>MQIAFLFIAHMPYVRHAGPQPEGEDALHAMIAQSLLPFVEMLVELHSTRLPIQVGMACSPLLLEQLADPLVQKHFVLWMEKVIAQREASLAEAEARGDTHAAYLERFYVEWIEQRLSAFTERFNRHLPAWLRELTIARVIEPLACPASYAYLPLLGREESVHAQIECGMLHTTRHLGRLDGLWLPGCSWRPGLEGMMAEIGLRYVVADRSSLVTQQQPAPINVIPGRVAALFPDEDLARHIWSEDLGYPGDPLYRDPDDPSGYHARSGAPYDPYHALRRAQNHAVHFTQLLVAEESRAGADDLRLILLDAGQLGTRWVEGPTWLQAMLMLSATHGSLRLTTPGAYVRNHRPRVQGLLKEGSWAAGVHGAWQGGVAEVYWQEIHRAEEAMVELALAFPDAVAEHERLLNQAARELFLAQTSDWPALLSAGAGEEGWAARWRTYLQRFGQLAELARHRHLQEADLALLGQLEEEDGLFASLNYRIFAPAS</sequence>
<dbReference type="InterPro" id="IPR015293">
    <property type="entry name" value="BE_C"/>
</dbReference>
<dbReference type="SUPFAM" id="SSF88688">
    <property type="entry name" value="Families 57/38 glycoside transferase middle domain"/>
    <property type="match status" value="1"/>
</dbReference>
<feature type="domain" description="Glycoside hydrolase family 57 N-terminal" evidence="4">
    <location>
        <begin position="95"/>
        <end position="352"/>
    </location>
</feature>
<dbReference type="Pfam" id="PF09210">
    <property type="entry name" value="BE_C"/>
    <property type="match status" value="1"/>
</dbReference>
<dbReference type="Pfam" id="PF03065">
    <property type="entry name" value="Glyco_hydro_57"/>
    <property type="match status" value="1"/>
</dbReference>
<evidence type="ECO:0000313" key="7">
    <source>
        <dbReference type="Proteomes" id="UP001193081"/>
    </source>
</evidence>
<organism evidence="6 7">
    <name type="scientific">Candidatus Chloroploca mongolica</name>
    <dbReference type="NCBI Taxonomy" id="2528176"/>
    <lineage>
        <taxon>Bacteria</taxon>
        <taxon>Bacillati</taxon>
        <taxon>Chloroflexota</taxon>
        <taxon>Chloroflexia</taxon>
        <taxon>Chloroflexales</taxon>
        <taxon>Chloroflexineae</taxon>
        <taxon>Oscillochloridaceae</taxon>
        <taxon>Candidatus Chloroploca</taxon>
    </lineage>
</organism>
<protein>
    <submittedName>
        <fullName evidence="6">DUF1957 domain-containing protein</fullName>
    </submittedName>
</protein>
<dbReference type="Gene3D" id="3.20.110.10">
    <property type="entry name" value="Glycoside hydrolase 38, N terminal domain"/>
    <property type="match status" value="1"/>
</dbReference>
<evidence type="ECO:0000256" key="2">
    <source>
        <dbReference type="ARBA" id="ARBA00023277"/>
    </source>
</evidence>
<dbReference type="Gene3D" id="1.20.1430.10">
    <property type="entry name" value="Families 57/38 glycoside transferase, middle domain"/>
    <property type="match status" value="1"/>
</dbReference>
<comment type="caution">
    <text evidence="6">The sequence shown here is derived from an EMBL/GenBank/DDBJ whole genome shotgun (WGS) entry which is preliminary data.</text>
</comment>
<dbReference type="InterPro" id="IPR011330">
    <property type="entry name" value="Glyco_hydro/deAcase_b/a-brl"/>
</dbReference>
<dbReference type="InterPro" id="IPR004300">
    <property type="entry name" value="Glyco_hydro_57_N"/>
</dbReference>
<gene>
    <name evidence="6" type="ORF">EYB53_012230</name>
</gene>
<comment type="similarity">
    <text evidence="1 3">Belongs to the glycosyl hydrolase 57 family.</text>
</comment>
<dbReference type="PANTHER" id="PTHR41695:SF1">
    <property type="entry name" value="1,4-ALPHA-GLUCAN BRANCHING ENZYME TK1436"/>
    <property type="match status" value="1"/>
</dbReference>
<evidence type="ECO:0000256" key="3">
    <source>
        <dbReference type="RuleBase" id="RU361196"/>
    </source>
</evidence>
<accession>A0ABS4DAK8</accession>
<dbReference type="InterPro" id="IPR040042">
    <property type="entry name" value="Branching_enz_MT3115-like"/>
</dbReference>
<keyword evidence="7" id="KW-1185">Reference proteome</keyword>
<dbReference type="Proteomes" id="UP001193081">
    <property type="component" value="Unassembled WGS sequence"/>
</dbReference>
<dbReference type="PANTHER" id="PTHR41695">
    <property type="entry name" value="1,4-ALPHA-GLUCAN BRANCHING ENZYME RV3031-RELATED"/>
    <property type="match status" value="1"/>
</dbReference>
<dbReference type="EMBL" id="SIJK02000019">
    <property type="protein sequence ID" value="MBP1466473.1"/>
    <property type="molecule type" value="Genomic_DNA"/>
</dbReference>
<dbReference type="SUPFAM" id="SSF88713">
    <property type="entry name" value="Glycoside hydrolase/deacetylase"/>
    <property type="match status" value="1"/>
</dbReference>
<dbReference type="InterPro" id="IPR037090">
    <property type="entry name" value="57_glycoside_trans_central"/>
</dbReference>
<evidence type="ECO:0000259" key="4">
    <source>
        <dbReference type="Pfam" id="PF03065"/>
    </source>
</evidence>